<protein>
    <submittedName>
        <fullName evidence="8">Type IV secretion system protein B10, putative</fullName>
    </submittedName>
</protein>
<comment type="similarity">
    <text evidence="2">Belongs to the TrbI/VirB10 family.</text>
</comment>
<dbReference type="InterPro" id="IPR042217">
    <property type="entry name" value="T4SS_VirB10/TrbI"/>
</dbReference>
<comment type="subcellular location">
    <subcellularLocation>
        <location evidence="1">Membrane</location>
        <topology evidence="1">Single-pass membrane protein</topology>
    </subcellularLocation>
</comment>
<organism evidence="8 9">
    <name type="scientific">Aurantiacibacter atlanticus</name>
    <dbReference type="NCBI Taxonomy" id="1648404"/>
    <lineage>
        <taxon>Bacteria</taxon>
        <taxon>Pseudomonadati</taxon>
        <taxon>Pseudomonadota</taxon>
        <taxon>Alphaproteobacteria</taxon>
        <taxon>Sphingomonadales</taxon>
        <taxon>Erythrobacteraceae</taxon>
        <taxon>Aurantiacibacter</taxon>
    </lineage>
</organism>
<evidence type="ECO:0000313" key="8">
    <source>
        <dbReference type="EMBL" id="AKQ42854.2"/>
    </source>
</evidence>
<name>A0A0H4VIS4_9SPHN</name>
<accession>A0A0H4VIS4</accession>
<sequence length="388" mass="38760">MKLAMRLPESKSGGANDADPRDSESTEIIDLASRTSYPAVANRKGSSDALGLIAGIGFVALLGAATLWGLNASKVENDAAQPGAATLTDVPPPASVIPAGGSPVDGLPSANAGAGAVMPQVDPAPSPVLSRAPGANVASAPSSNPYSSPTLVFDGGTAPASAAANAAAAEAAAGNTPAGSVVPGAGAAGEFAARIGGVGGGTAVARQDIDPRTTVTQGTMIPAILETAINTDVPGFVRAVVSQDVRSFDGGRVLIPRSSRLVGQYQSGLQAGQRRAYVIWQRVIRPDGVTVQLQSPATGFDGTAGLSGEVDNHFFSRFGSAMLLSVIGGLTTVASSGASVVLGGGQSAASTALQQDGQRAPTVRVRMGEPIRVYTARDLDFAQAPQVR</sequence>
<keyword evidence="5 7" id="KW-0472">Membrane</keyword>
<evidence type="ECO:0000256" key="2">
    <source>
        <dbReference type="ARBA" id="ARBA00010265"/>
    </source>
</evidence>
<feature type="region of interest" description="Disordered" evidence="6">
    <location>
        <begin position="1"/>
        <end position="25"/>
    </location>
</feature>
<gene>
    <name evidence="8" type="ORF">CP97_13680</name>
</gene>
<dbReference type="CDD" id="cd16429">
    <property type="entry name" value="VirB10"/>
    <property type="match status" value="1"/>
</dbReference>
<evidence type="ECO:0000256" key="3">
    <source>
        <dbReference type="ARBA" id="ARBA00022692"/>
    </source>
</evidence>
<dbReference type="KEGG" id="ery:CP97_13680"/>
<evidence type="ECO:0000256" key="4">
    <source>
        <dbReference type="ARBA" id="ARBA00022989"/>
    </source>
</evidence>
<dbReference type="Proteomes" id="UP000059113">
    <property type="component" value="Chromosome"/>
</dbReference>
<dbReference type="RefSeq" id="WP_227819608.1">
    <property type="nucleotide sequence ID" value="NZ_CP011310.1"/>
</dbReference>
<dbReference type="InterPro" id="IPR005498">
    <property type="entry name" value="T4SS_VirB10/TraB/TrbI"/>
</dbReference>
<reference evidence="8 9" key="1">
    <citation type="journal article" date="2015" name="Int. J. Syst. Evol. Microbiol.">
        <title>Erythrobacter atlanticus sp. nov., a bacterium from ocean sediment able to degrade polycyclic aromatic hydrocarbons.</title>
        <authorList>
            <person name="Zhuang L."/>
            <person name="Liu Y."/>
            <person name="Wang L."/>
            <person name="Wang W."/>
            <person name="Shao Z."/>
        </authorList>
    </citation>
    <scope>NUCLEOTIDE SEQUENCE [LARGE SCALE GENOMIC DNA]</scope>
    <source>
        <strain evidence="9">s21-N3</strain>
    </source>
</reference>
<evidence type="ECO:0000313" key="9">
    <source>
        <dbReference type="Proteomes" id="UP000059113"/>
    </source>
</evidence>
<evidence type="ECO:0000256" key="5">
    <source>
        <dbReference type="ARBA" id="ARBA00023136"/>
    </source>
</evidence>
<evidence type="ECO:0000256" key="7">
    <source>
        <dbReference type="SAM" id="Phobius"/>
    </source>
</evidence>
<dbReference type="Pfam" id="PF03743">
    <property type="entry name" value="TrbI"/>
    <property type="match status" value="1"/>
</dbReference>
<dbReference type="EMBL" id="CP011310">
    <property type="protein sequence ID" value="AKQ42854.2"/>
    <property type="molecule type" value="Genomic_DNA"/>
</dbReference>
<dbReference type="AlphaFoldDB" id="A0A0H4VIS4"/>
<feature type="transmembrane region" description="Helical" evidence="7">
    <location>
        <begin position="49"/>
        <end position="70"/>
    </location>
</feature>
<keyword evidence="3 7" id="KW-0812">Transmembrane</keyword>
<reference evidence="9" key="2">
    <citation type="submission" date="2015-04" db="EMBL/GenBank/DDBJ databases">
        <title>The complete genome sequence of Erythrobacter sp. s21-N3.</title>
        <authorList>
            <person name="Zhuang L."/>
            <person name="Liu Y."/>
            <person name="Shao Z."/>
        </authorList>
    </citation>
    <scope>NUCLEOTIDE SEQUENCE [LARGE SCALE GENOMIC DNA]</scope>
    <source>
        <strain evidence="9">s21-N3</strain>
    </source>
</reference>
<keyword evidence="4 7" id="KW-1133">Transmembrane helix</keyword>
<evidence type="ECO:0000256" key="1">
    <source>
        <dbReference type="ARBA" id="ARBA00004167"/>
    </source>
</evidence>
<evidence type="ECO:0000256" key="6">
    <source>
        <dbReference type="SAM" id="MobiDB-lite"/>
    </source>
</evidence>
<dbReference type="GO" id="GO:0016020">
    <property type="term" value="C:membrane"/>
    <property type="evidence" value="ECO:0007669"/>
    <property type="project" value="UniProtKB-SubCell"/>
</dbReference>
<dbReference type="Gene3D" id="2.40.128.260">
    <property type="entry name" value="Type IV secretion system, VirB10/TraB/TrbI"/>
    <property type="match status" value="1"/>
</dbReference>
<keyword evidence="9" id="KW-1185">Reference proteome</keyword>
<proteinExistence type="inferred from homology"/>
<dbReference type="STRING" id="1648404.CP97_13680"/>